<dbReference type="Proteomes" id="UP000823616">
    <property type="component" value="Unassembled WGS sequence"/>
</dbReference>
<keyword evidence="1" id="KW-1003">Cell membrane</keyword>
<dbReference type="PROSITE" id="PS50234">
    <property type="entry name" value="VWFA"/>
    <property type="match status" value="1"/>
</dbReference>
<evidence type="ECO:0000313" key="8">
    <source>
        <dbReference type="Proteomes" id="UP000823616"/>
    </source>
</evidence>
<protein>
    <submittedName>
        <fullName evidence="7">VWA domain-containing protein</fullName>
    </submittedName>
</protein>
<gene>
    <name evidence="7" type="ORF">IAA96_01280</name>
</gene>
<evidence type="ECO:0000256" key="4">
    <source>
        <dbReference type="ARBA" id="ARBA00023136"/>
    </source>
</evidence>
<evidence type="ECO:0000256" key="2">
    <source>
        <dbReference type="ARBA" id="ARBA00022692"/>
    </source>
</evidence>
<keyword evidence="4 5" id="KW-0472">Membrane</keyword>
<feature type="transmembrane region" description="Helical" evidence="5">
    <location>
        <begin position="50"/>
        <end position="75"/>
    </location>
</feature>
<evidence type="ECO:0000256" key="5">
    <source>
        <dbReference type="SAM" id="Phobius"/>
    </source>
</evidence>
<name>A0A9D9ELK0_9SPIR</name>
<sequence>MIWFARPVFLPLILLFPLYIFLRKSGTISPFSLPLTLGNWGAPAFGWKPFFLNLASGVCVFLLSVSFFLGVFAAADFSVLEKTEYYSGTSLPVVFILDVSPSMSAPDMNGETRFDAAKNGIASFVRSRPGGSFGLAALASDAAMLVPPTTDTETFLHRLDALRIGELGEGTAIGMGLAVAASHLQGAKNSPSFAVLLTDGENNAGGIHPATAASFFRSSGISLILAGLGRKGYSEISYEDPVSGMQYSGRFYSGFDETSLLDIAAAAGGIYVRAADPDSLASVFSTLDASVPETAVAWSENARRSLSFPCAVLSLCFAAAAWMLRFLLLGGGICL</sequence>
<dbReference type="InterPro" id="IPR036465">
    <property type="entry name" value="vWFA_dom_sf"/>
</dbReference>
<keyword evidence="2 5" id="KW-0812">Transmembrane</keyword>
<dbReference type="PANTHER" id="PTHR22550">
    <property type="entry name" value="SPORE GERMINATION PROTEIN"/>
    <property type="match status" value="1"/>
</dbReference>
<dbReference type="Gene3D" id="3.40.50.410">
    <property type="entry name" value="von Willebrand factor, type A domain"/>
    <property type="match status" value="1"/>
</dbReference>
<dbReference type="AlphaFoldDB" id="A0A9D9ELK0"/>
<feature type="transmembrane region" description="Helical" evidence="5">
    <location>
        <begin position="306"/>
        <end position="328"/>
    </location>
</feature>
<dbReference type="SMART" id="SM00327">
    <property type="entry name" value="VWA"/>
    <property type="match status" value="1"/>
</dbReference>
<comment type="caution">
    <text evidence="7">The sequence shown here is derived from an EMBL/GenBank/DDBJ whole genome shotgun (WGS) entry which is preliminary data.</text>
</comment>
<keyword evidence="3 5" id="KW-1133">Transmembrane helix</keyword>
<dbReference type="InterPro" id="IPR002035">
    <property type="entry name" value="VWF_A"/>
</dbReference>
<evidence type="ECO:0000256" key="1">
    <source>
        <dbReference type="ARBA" id="ARBA00022475"/>
    </source>
</evidence>
<dbReference type="Pfam" id="PF13519">
    <property type="entry name" value="VWA_2"/>
    <property type="match status" value="1"/>
</dbReference>
<dbReference type="EMBL" id="JADIMS010000020">
    <property type="protein sequence ID" value="MBO8449719.1"/>
    <property type="molecule type" value="Genomic_DNA"/>
</dbReference>
<dbReference type="InterPro" id="IPR050768">
    <property type="entry name" value="UPF0353/GerABKA_families"/>
</dbReference>
<evidence type="ECO:0000256" key="3">
    <source>
        <dbReference type="ARBA" id="ARBA00022989"/>
    </source>
</evidence>
<organism evidence="7 8">
    <name type="scientific">Candidatus Avitreponema avistercoris</name>
    <dbReference type="NCBI Taxonomy" id="2840705"/>
    <lineage>
        <taxon>Bacteria</taxon>
        <taxon>Pseudomonadati</taxon>
        <taxon>Spirochaetota</taxon>
        <taxon>Spirochaetia</taxon>
        <taxon>Spirochaetales</taxon>
        <taxon>Candidatus Avitreponema</taxon>
    </lineage>
</organism>
<reference evidence="7" key="1">
    <citation type="submission" date="2020-10" db="EMBL/GenBank/DDBJ databases">
        <authorList>
            <person name="Gilroy R."/>
        </authorList>
    </citation>
    <scope>NUCLEOTIDE SEQUENCE</scope>
    <source>
        <strain evidence="7">B3-4054</strain>
    </source>
</reference>
<reference evidence="7" key="2">
    <citation type="journal article" date="2021" name="PeerJ">
        <title>Extensive microbial diversity within the chicken gut microbiome revealed by metagenomics and culture.</title>
        <authorList>
            <person name="Gilroy R."/>
            <person name="Ravi A."/>
            <person name="Getino M."/>
            <person name="Pursley I."/>
            <person name="Horton D.L."/>
            <person name="Alikhan N.F."/>
            <person name="Baker D."/>
            <person name="Gharbi K."/>
            <person name="Hall N."/>
            <person name="Watson M."/>
            <person name="Adriaenssens E.M."/>
            <person name="Foster-Nyarko E."/>
            <person name="Jarju S."/>
            <person name="Secka A."/>
            <person name="Antonio M."/>
            <person name="Oren A."/>
            <person name="Chaudhuri R.R."/>
            <person name="La Ragione R."/>
            <person name="Hildebrand F."/>
            <person name="Pallen M.J."/>
        </authorList>
    </citation>
    <scope>NUCLEOTIDE SEQUENCE</scope>
    <source>
        <strain evidence="7">B3-4054</strain>
    </source>
</reference>
<dbReference type="SUPFAM" id="SSF53300">
    <property type="entry name" value="vWA-like"/>
    <property type="match status" value="1"/>
</dbReference>
<accession>A0A9D9ELK0</accession>
<evidence type="ECO:0000259" key="6">
    <source>
        <dbReference type="PROSITE" id="PS50234"/>
    </source>
</evidence>
<proteinExistence type="predicted"/>
<evidence type="ECO:0000313" key="7">
    <source>
        <dbReference type="EMBL" id="MBO8449719.1"/>
    </source>
</evidence>
<dbReference type="PANTHER" id="PTHR22550:SF5">
    <property type="entry name" value="LEUCINE ZIPPER PROTEIN 4"/>
    <property type="match status" value="1"/>
</dbReference>
<feature type="domain" description="VWFA" evidence="6">
    <location>
        <begin position="92"/>
        <end position="287"/>
    </location>
</feature>